<dbReference type="InterPro" id="IPR029752">
    <property type="entry name" value="D-isomer_DH_CS1"/>
</dbReference>
<dbReference type="GO" id="GO:0016491">
    <property type="term" value="F:oxidoreductase activity"/>
    <property type="evidence" value="ECO:0007669"/>
    <property type="project" value="UniProtKB-KW"/>
</dbReference>
<keyword evidence="5" id="KW-1185">Reference proteome</keyword>
<dbReference type="CDD" id="cd12163">
    <property type="entry name" value="2-Hacid_dh_5"/>
    <property type="match status" value="1"/>
</dbReference>
<dbReference type="Pfam" id="PF02826">
    <property type="entry name" value="2-Hacid_dh_C"/>
    <property type="match status" value="2"/>
</dbReference>
<organism evidence="4 5">
    <name type="scientific">Neosartorya fischeri (strain ATCC 1020 / DSM 3700 / CBS 544.65 / FGSC A1164 / JCM 1740 / NRRL 181 / WB 181)</name>
    <name type="common">Aspergillus fischerianus</name>
    <dbReference type="NCBI Taxonomy" id="331117"/>
    <lineage>
        <taxon>Eukaryota</taxon>
        <taxon>Fungi</taxon>
        <taxon>Dikarya</taxon>
        <taxon>Ascomycota</taxon>
        <taxon>Pezizomycotina</taxon>
        <taxon>Eurotiomycetes</taxon>
        <taxon>Eurotiomycetidae</taxon>
        <taxon>Eurotiales</taxon>
        <taxon>Aspergillaceae</taxon>
        <taxon>Aspergillus</taxon>
        <taxon>Aspergillus subgen. Fumigati</taxon>
    </lineage>
</organism>
<accession>A1DBI4</accession>
<reference evidence="5" key="1">
    <citation type="journal article" date="2008" name="PLoS Genet.">
        <title>Genomic islands in the pathogenic filamentous fungus Aspergillus fumigatus.</title>
        <authorList>
            <person name="Fedorova N.D."/>
            <person name="Khaldi N."/>
            <person name="Joardar V.S."/>
            <person name="Maiti R."/>
            <person name="Amedeo P."/>
            <person name="Anderson M.J."/>
            <person name="Crabtree J."/>
            <person name="Silva J.C."/>
            <person name="Badger J.H."/>
            <person name="Albarraq A."/>
            <person name="Angiuoli S."/>
            <person name="Bussey H."/>
            <person name="Bowyer P."/>
            <person name="Cotty P.J."/>
            <person name="Dyer P.S."/>
            <person name="Egan A."/>
            <person name="Galens K."/>
            <person name="Fraser-Liggett C.M."/>
            <person name="Haas B.J."/>
            <person name="Inman J.M."/>
            <person name="Kent R."/>
            <person name="Lemieux S."/>
            <person name="Malavazi I."/>
            <person name="Orvis J."/>
            <person name="Roemer T."/>
            <person name="Ronning C.M."/>
            <person name="Sundaram J.P."/>
            <person name="Sutton G."/>
            <person name="Turner G."/>
            <person name="Venter J.C."/>
            <person name="White O.R."/>
            <person name="Whitty B.R."/>
            <person name="Youngman P."/>
            <person name="Wolfe K.H."/>
            <person name="Goldman G.H."/>
            <person name="Wortman J.R."/>
            <person name="Jiang B."/>
            <person name="Denning D.W."/>
            <person name="Nierman W.C."/>
        </authorList>
    </citation>
    <scope>NUCLEOTIDE SEQUENCE [LARGE SCALE GENOMIC DNA]</scope>
    <source>
        <strain evidence="5">ATCC 1020 / DSM 3700 / CBS 544.65 / FGSC A1164 / JCM 1740 / NRRL 181 / WB 181</strain>
    </source>
</reference>
<dbReference type="InterPro" id="IPR036291">
    <property type="entry name" value="NAD(P)-bd_dom_sf"/>
</dbReference>
<dbReference type="HOGENOM" id="CLU_019796_1_0_1"/>
<dbReference type="SUPFAM" id="SSF51735">
    <property type="entry name" value="NAD(P)-binding Rossmann-fold domains"/>
    <property type="match status" value="1"/>
</dbReference>
<dbReference type="AlphaFoldDB" id="A1DBI4"/>
<dbReference type="RefSeq" id="XP_001262121.1">
    <property type="nucleotide sequence ID" value="XM_001262120.1"/>
</dbReference>
<dbReference type="PROSITE" id="PS00065">
    <property type="entry name" value="D_2_HYDROXYACID_DH_1"/>
    <property type="match status" value="1"/>
</dbReference>
<evidence type="ECO:0000259" key="3">
    <source>
        <dbReference type="Pfam" id="PF02826"/>
    </source>
</evidence>
<protein>
    <submittedName>
        <fullName evidence="4">Dehydrogenase, putative</fullName>
    </submittedName>
</protein>
<dbReference type="OMA" id="WHHGTDK"/>
<dbReference type="OrthoDB" id="298012at2759"/>
<sequence>MGDAGLVKEQLLIAFMHDLPAAVIEDIRAKFPTAEITIIHLERMAPIPSEYARKATIIVTFTNLPNIEDSANIKLIHTLSAGVDHLLAHPILKDSKIPISTSSGIHGPPIAEWTVLNWLAASKGFVRTYENQKQHVWGDVDEYMYGLHDQVGKKVGILGYGSIGRQIARVAVALGMTVHAYTASPRLTPESRRDTGYIIPGTGDKDGSIPVSWHHGTDKASIHSFLRLGLDHLVVCVPLTAQTHHLLGSEEFAILSSHIPAGHPKPYLTNIARGKVVDQEALIASLRSGELSGAALDVTDPEPLPADHPLWDVPNVRISPHISSLGKEYFPRSLDIAKENMWRLERGEPLVNEYKRTRGY</sequence>
<dbReference type="GeneID" id="4588419"/>
<dbReference type="PANTHER" id="PTHR43333:SF1">
    <property type="entry name" value="D-ISOMER SPECIFIC 2-HYDROXYACID DEHYDROGENASE NAD-BINDING DOMAIN-CONTAINING PROTEIN"/>
    <property type="match status" value="1"/>
</dbReference>
<keyword evidence="1" id="KW-0560">Oxidoreductase</keyword>
<dbReference type="GO" id="GO:0051287">
    <property type="term" value="F:NAD binding"/>
    <property type="evidence" value="ECO:0007669"/>
    <property type="project" value="InterPro"/>
</dbReference>
<dbReference type="Proteomes" id="UP000006702">
    <property type="component" value="Unassembled WGS sequence"/>
</dbReference>
<evidence type="ECO:0000313" key="5">
    <source>
        <dbReference type="Proteomes" id="UP000006702"/>
    </source>
</evidence>
<dbReference type="EMBL" id="DS027694">
    <property type="protein sequence ID" value="EAW20224.1"/>
    <property type="molecule type" value="Genomic_DNA"/>
</dbReference>
<gene>
    <name evidence="4" type="ORF">NFIA_098540</name>
</gene>
<dbReference type="KEGG" id="nfi:NFIA_098540"/>
<name>A1DBI4_NEOFI</name>
<dbReference type="VEuPathDB" id="FungiDB:NFIA_098540"/>
<keyword evidence="2" id="KW-0520">NAD</keyword>
<dbReference type="InterPro" id="IPR006140">
    <property type="entry name" value="D-isomer_DH_NAD-bd"/>
</dbReference>
<dbReference type="eggNOG" id="KOG0069">
    <property type="taxonomic scope" value="Eukaryota"/>
</dbReference>
<dbReference type="STRING" id="331117.A1DBI4"/>
<evidence type="ECO:0000256" key="1">
    <source>
        <dbReference type="ARBA" id="ARBA00023002"/>
    </source>
</evidence>
<dbReference type="Gene3D" id="3.40.50.720">
    <property type="entry name" value="NAD(P)-binding Rossmann-like Domain"/>
    <property type="match status" value="2"/>
</dbReference>
<evidence type="ECO:0000313" key="4">
    <source>
        <dbReference type="EMBL" id="EAW20224.1"/>
    </source>
</evidence>
<dbReference type="PANTHER" id="PTHR43333">
    <property type="entry name" value="2-HACID_DH_C DOMAIN-CONTAINING PROTEIN"/>
    <property type="match status" value="1"/>
</dbReference>
<proteinExistence type="predicted"/>
<feature type="domain" description="D-isomer specific 2-hydroxyacid dehydrogenase NAD-binding" evidence="3">
    <location>
        <begin position="119"/>
        <end position="186"/>
    </location>
</feature>
<feature type="domain" description="D-isomer specific 2-hydroxyacid dehydrogenase NAD-binding" evidence="3">
    <location>
        <begin position="230"/>
        <end position="323"/>
    </location>
</feature>
<evidence type="ECO:0000256" key="2">
    <source>
        <dbReference type="ARBA" id="ARBA00023027"/>
    </source>
</evidence>